<protein>
    <submittedName>
        <fullName evidence="1">Uncharacterized protein</fullName>
    </submittedName>
</protein>
<dbReference type="RefSeq" id="WP_264286845.1">
    <property type="nucleotide sequence ID" value="NZ_JAOZEV010000006.1"/>
</dbReference>
<dbReference type="Gene3D" id="3.80.10.10">
    <property type="entry name" value="Ribonuclease Inhibitor"/>
    <property type="match status" value="1"/>
</dbReference>
<sequence>MKLSKEEKKFWQRHFRIDKAENIPSEWGVFKEVDSDCDDEFFYFLSLRITSITEIHLKESQITDEGVKYMSTFKGLMTLYLRKHDEVTKASIPYFNQMMSLKSLNITKTKITLSDLCENLNNQNLREIFLSSEDTEENIVEKGFIMKERMPECNIYLDTSFVTDIFDNPIKPIFD</sequence>
<evidence type="ECO:0000313" key="2">
    <source>
        <dbReference type="Proteomes" id="UP001151133"/>
    </source>
</evidence>
<accession>A0A9X2ZQ15</accession>
<organism evidence="1 2">
    <name type="scientific">Flavobacterium frigoritolerans</name>
    <dbReference type="NCBI Taxonomy" id="2987686"/>
    <lineage>
        <taxon>Bacteria</taxon>
        <taxon>Pseudomonadati</taxon>
        <taxon>Bacteroidota</taxon>
        <taxon>Flavobacteriia</taxon>
        <taxon>Flavobacteriales</taxon>
        <taxon>Flavobacteriaceae</taxon>
        <taxon>Flavobacterium</taxon>
    </lineage>
</organism>
<name>A0A9X2ZQ15_9FLAO</name>
<dbReference type="AlphaFoldDB" id="A0A9X2ZQ15"/>
<evidence type="ECO:0000313" key="1">
    <source>
        <dbReference type="EMBL" id="MCV9932586.1"/>
    </source>
</evidence>
<keyword evidence="2" id="KW-1185">Reference proteome</keyword>
<comment type="caution">
    <text evidence="1">The sequence shown here is derived from an EMBL/GenBank/DDBJ whole genome shotgun (WGS) entry which is preliminary data.</text>
</comment>
<dbReference type="EMBL" id="JAOZEV010000006">
    <property type="protein sequence ID" value="MCV9932586.1"/>
    <property type="molecule type" value="Genomic_DNA"/>
</dbReference>
<gene>
    <name evidence="1" type="ORF">OIU80_09845</name>
</gene>
<dbReference type="InterPro" id="IPR032675">
    <property type="entry name" value="LRR_dom_sf"/>
</dbReference>
<dbReference type="SUPFAM" id="SSF52047">
    <property type="entry name" value="RNI-like"/>
    <property type="match status" value="1"/>
</dbReference>
<reference evidence="1" key="1">
    <citation type="submission" date="2022-10" db="EMBL/GenBank/DDBJ databases">
        <title>Two novel species of Flavobacterium.</title>
        <authorList>
            <person name="Liu Q."/>
            <person name="Xin Y.-H."/>
        </authorList>
    </citation>
    <scope>NUCLEOTIDE SEQUENCE</scope>
    <source>
        <strain evidence="1">LS1R47</strain>
    </source>
</reference>
<dbReference type="Proteomes" id="UP001151133">
    <property type="component" value="Unassembled WGS sequence"/>
</dbReference>
<proteinExistence type="predicted"/>